<evidence type="ECO:0000313" key="6">
    <source>
        <dbReference type="Proteomes" id="UP001595617"/>
    </source>
</evidence>
<dbReference type="SFLD" id="SFLDF00044">
    <property type="entry name" value="enolase-phosphatase"/>
    <property type="match status" value="1"/>
</dbReference>
<keyword evidence="4" id="KW-0460">Magnesium</keyword>
<keyword evidence="6" id="KW-1185">Reference proteome</keyword>
<reference evidence="6" key="1">
    <citation type="journal article" date="2019" name="Int. J. Syst. Evol. Microbiol.">
        <title>The Global Catalogue of Microorganisms (GCM) 10K type strain sequencing project: providing services to taxonomists for standard genome sequencing and annotation.</title>
        <authorList>
            <consortium name="The Broad Institute Genomics Platform"/>
            <consortium name="The Broad Institute Genome Sequencing Center for Infectious Disease"/>
            <person name="Wu L."/>
            <person name="Ma J."/>
        </authorList>
    </citation>
    <scope>NUCLEOTIDE SEQUENCE [LARGE SCALE GENOMIC DNA]</scope>
    <source>
        <strain evidence="6">IBRC 10765</strain>
    </source>
</reference>
<dbReference type="SFLD" id="SFLDG01133">
    <property type="entry name" value="C1.5.4:_Enolase-phosphatase_Li"/>
    <property type="match status" value="1"/>
</dbReference>
<dbReference type="EC" id="3.1.3.77" evidence="4"/>
<comment type="pathway">
    <text evidence="4">Amino-acid biosynthesis; L-methionine biosynthesis via salvage pathway; L-methionine from S-methyl-5-thio-alpha-D-ribose 1-phosphate: step 3/6.</text>
</comment>
<evidence type="ECO:0000313" key="5">
    <source>
        <dbReference type="EMBL" id="MFC3853894.1"/>
    </source>
</evidence>
<comment type="function">
    <text evidence="4">Bifunctional enzyme that catalyzes the enolization of 2,3-diketo-5-methylthiopentyl-1-phosphate (DK-MTP-1-P) into the intermediate 2-hydroxy-3-keto-5-methylthiopentenyl-1-phosphate (HK-MTPenyl-1-P), which is then dephosphorylated to form the acireductone 1,2-dihydroxy-3-keto-5-methylthiopentene (DHK-MTPene).</text>
</comment>
<name>A0ABV8A0K7_9GAMM</name>
<keyword evidence="3 4" id="KW-0486">Methionine biosynthesis</keyword>
<comment type="pathway">
    <text evidence="4">Amino-acid biosynthesis; L-methionine biosynthesis via salvage pathway; L-methionine from S-methyl-5-thio-alpha-D-ribose 1-phosphate: step 4/6.</text>
</comment>
<dbReference type="NCBIfam" id="TIGR01691">
    <property type="entry name" value="enolase-ppase"/>
    <property type="match status" value="1"/>
</dbReference>
<dbReference type="EMBL" id="JBHRYR010000004">
    <property type="protein sequence ID" value="MFC3853894.1"/>
    <property type="molecule type" value="Genomic_DNA"/>
</dbReference>
<gene>
    <name evidence="4 5" type="primary">mtnC</name>
    <name evidence="5" type="ORF">ACFOOG_13700</name>
</gene>
<dbReference type="Pfam" id="PF00702">
    <property type="entry name" value="Hydrolase"/>
    <property type="match status" value="1"/>
</dbReference>
<keyword evidence="4" id="KW-0479">Metal-binding</keyword>
<comment type="cofactor">
    <cofactor evidence="4">
        <name>Mg(2+)</name>
        <dbReference type="ChEBI" id="CHEBI:18420"/>
    </cofactor>
    <text evidence="4">Binds 1 Mg(2+) ion per subunit.</text>
</comment>
<comment type="similarity">
    <text evidence="4">Belongs to the HAD-like hydrolase superfamily. MasA/MtnC family.</text>
</comment>
<comment type="subunit">
    <text evidence="4">Monomer.</text>
</comment>
<dbReference type="SFLD" id="SFLDG01129">
    <property type="entry name" value="C1.5:_HAD__Beta-PGM__Phosphata"/>
    <property type="match status" value="1"/>
</dbReference>
<dbReference type="GO" id="GO:0043874">
    <property type="term" value="F:acireductone synthase activity"/>
    <property type="evidence" value="ECO:0007669"/>
    <property type="project" value="UniProtKB-EC"/>
</dbReference>
<dbReference type="InterPro" id="IPR036412">
    <property type="entry name" value="HAD-like_sf"/>
</dbReference>
<evidence type="ECO:0000256" key="4">
    <source>
        <dbReference type="HAMAP-Rule" id="MF_01681"/>
    </source>
</evidence>
<dbReference type="CDD" id="cd01629">
    <property type="entry name" value="HAD_EP"/>
    <property type="match status" value="1"/>
</dbReference>
<dbReference type="SUPFAM" id="SSF56784">
    <property type="entry name" value="HAD-like"/>
    <property type="match status" value="1"/>
</dbReference>
<dbReference type="PANTHER" id="PTHR20371">
    <property type="entry name" value="ENOLASE-PHOSPHATASE E1"/>
    <property type="match status" value="1"/>
</dbReference>
<comment type="catalytic activity">
    <reaction evidence="4">
        <text>5-methylsulfanyl-2,3-dioxopentyl phosphate + H2O = 1,2-dihydroxy-5-(methylsulfanyl)pent-1-en-3-one + phosphate</text>
        <dbReference type="Rhea" id="RHEA:21700"/>
        <dbReference type="ChEBI" id="CHEBI:15377"/>
        <dbReference type="ChEBI" id="CHEBI:43474"/>
        <dbReference type="ChEBI" id="CHEBI:49252"/>
        <dbReference type="ChEBI" id="CHEBI:58828"/>
        <dbReference type="EC" id="3.1.3.77"/>
    </reaction>
</comment>
<organism evidence="5 6">
    <name type="scientific">Saccharospirillum mangrovi</name>
    <dbReference type="NCBI Taxonomy" id="2161747"/>
    <lineage>
        <taxon>Bacteria</taxon>
        <taxon>Pseudomonadati</taxon>
        <taxon>Pseudomonadota</taxon>
        <taxon>Gammaproteobacteria</taxon>
        <taxon>Oceanospirillales</taxon>
        <taxon>Saccharospirillaceae</taxon>
        <taxon>Saccharospirillum</taxon>
    </lineage>
</organism>
<dbReference type="Gene3D" id="1.10.720.60">
    <property type="match status" value="1"/>
</dbReference>
<dbReference type="RefSeq" id="WP_380697612.1">
    <property type="nucleotide sequence ID" value="NZ_JBHRYR010000004.1"/>
</dbReference>
<proteinExistence type="inferred from homology"/>
<dbReference type="Gene3D" id="3.40.50.1000">
    <property type="entry name" value="HAD superfamily/HAD-like"/>
    <property type="match status" value="1"/>
</dbReference>
<evidence type="ECO:0000256" key="2">
    <source>
        <dbReference type="ARBA" id="ARBA00022801"/>
    </source>
</evidence>
<accession>A0ABV8A0K7</accession>
<keyword evidence="2 4" id="KW-0378">Hydrolase</keyword>
<dbReference type="PANTHER" id="PTHR20371:SF1">
    <property type="entry name" value="ENOLASE-PHOSPHATASE E1"/>
    <property type="match status" value="1"/>
</dbReference>
<evidence type="ECO:0000256" key="1">
    <source>
        <dbReference type="ARBA" id="ARBA00022605"/>
    </source>
</evidence>
<dbReference type="InterPro" id="IPR023214">
    <property type="entry name" value="HAD_sf"/>
</dbReference>
<evidence type="ECO:0000256" key="3">
    <source>
        <dbReference type="ARBA" id="ARBA00023167"/>
    </source>
</evidence>
<dbReference type="Proteomes" id="UP001595617">
    <property type="component" value="Unassembled WGS sequence"/>
</dbReference>
<keyword evidence="1 4" id="KW-0028">Amino-acid biosynthesis</keyword>
<sequence length="225" mass="25059">MIINAIVTDIEGTTTDIAFVKDVLFPYAFEQLPDYVRQHVTDPDVAAQLDATRQEMGQPQADLEVVITQLLYWIDIDEKVTPLKTLQGMLWSHGYKNGDFTAHLYADVAPALHHWAAEGKALYVYSSGSVQAQKLLFAHTPVGDLTPLFRGYFDTRMGHKRDADAYRNIAQVIALPAEQILFLSDVAEELDAARSAGWRTLQLVRPGTEPCAGHLTVQAFNEIAF</sequence>
<comment type="caution">
    <text evidence="5">The sequence shown here is derived from an EMBL/GenBank/DDBJ whole genome shotgun (WGS) entry which is preliminary data.</text>
</comment>
<protein>
    <recommendedName>
        <fullName evidence="4">Enolase-phosphatase E1</fullName>
        <ecNumber evidence="4">3.1.3.77</ecNumber>
    </recommendedName>
    <alternativeName>
        <fullName evidence="4">2,3-diketo-5-methylthio-1-phosphopentane phosphatase</fullName>
    </alternativeName>
</protein>
<dbReference type="HAMAP" id="MF_01681">
    <property type="entry name" value="Salvage_MtnC"/>
    <property type="match status" value="1"/>
</dbReference>
<dbReference type="InterPro" id="IPR023943">
    <property type="entry name" value="Enolase-ppase_E1"/>
</dbReference>
<dbReference type="SFLD" id="SFLDS00003">
    <property type="entry name" value="Haloacid_Dehalogenase"/>
    <property type="match status" value="1"/>
</dbReference>